<protein>
    <recommendedName>
        <fullName evidence="2">YCII-related domain-containing protein</fullName>
    </recommendedName>
</protein>
<name>A0A919Q155_9MICO</name>
<keyword evidence="4" id="KW-1185">Reference proteome</keyword>
<gene>
    <name evidence="3" type="ORF">Dac01nite_07530</name>
</gene>
<dbReference type="PANTHER" id="PTHR35174">
    <property type="entry name" value="BLL7171 PROTEIN-RELATED"/>
    <property type="match status" value="1"/>
</dbReference>
<dbReference type="SUPFAM" id="SSF54909">
    <property type="entry name" value="Dimeric alpha+beta barrel"/>
    <property type="match status" value="1"/>
</dbReference>
<comment type="caution">
    <text evidence="3">The sequence shown here is derived from an EMBL/GenBank/DDBJ whole genome shotgun (WGS) entry which is preliminary data.</text>
</comment>
<evidence type="ECO:0000259" key="2">
    <source>
        <dbReference type="Pfam" id="PF03795"/>
    </source>
</evidence>
<dbReference type="Proteomes" id="UP000652354">
    <property type="component" value="Unassembled WGS sequence"/>
</dbReference>
<organism evidence="3 4">
    <name type="scientific">Demequina activiva</name>
    <dbReference type="NCBI Taxonomy" id="1582364"/>
    <lineage>
        <taxon>Bacteria</taxon>
        <taxon>Bacillati</taxon>
        <taxon>Actinomycetota</taxon>
        <taxon>Actinomycetes</taxon>
        <taxon>Micrococcales</taxon>
        <taxon>Demequinaceae</taxon>
        <taxon>Demequina</taxon>
    </lineage>
</organism>
<sequence>MKYLLILASDPSLPSPEPGDAGFEAYMAAWSEYTQALTAAGAHHSGEALQPAETATTVRHDAGATTVMDGPFAELKEHLGGYYLIDVDTLDDAIEWARRVPIGTGSVEVRPVFPTDEF</sequence>
<feature type="domain" description="YCII-related" evidence="2">
    <location>
        <begin position="2"/>
        <end position="114"/>
    </location>
</feature>
<evidence type="ECO:0000313" key="3">
    <source>
        <dbReference type="EMBL" id="GIG54001.1"/>
    </source>
</evidence>
<evidence type="ECO:0000313" key="4">
    <source>
        <dbReference type="Proteomes" id="UP000652354"/>
    </source>
</evidence>
<proteinExistence type="inferred from homology"/>
<dbReference type="Gene3D" id="3.30.70.1060">
    <property type="entry name" value="Dimeric alpha+beta barrel"/>
    <property type="match status" value="1"/>
</dbReference>
<dbReference type="EMBL" id="BONR01000001">
    <property type="protein sequence ID" value="GIG54001.1"/>
    <property type="molecule type" value="Genomic_DNA"/>
</dbReference>
<dbReference type="Pfam" id="PF03795">
    <property type="entry name" value="YCII"/>
    <property type="match status" value="1"/>
</dbReference>
<evidence type="ECO:0000256" key="1">
    <source>
        <dbReference type="ARBA" id="ARBA00007689"/>
    </source>
</evidence>
<dbReference type="RefSeq" id="WP_203653462.1">
    <property type="nucleotide sequence ID" value="NZ_BONR01000001.1"/>
</dbReference>
<dbReference type="AlphaFoldDB" id="A0A919Q155"/>
<dbReference type="InterPro" id="IPR011008">
    <property type="entry name" value="Dimeric_a/b-barrel"/>
</dbReference>
<reference evidence="3" key="1">
    <citation type="submission" date="2021-01" db="EMBL/GenBank/DDBJ databases">
        <title>Whole genome shotgun sequence of Demequina activiva NBRC 110675.</title>
        <authorList>
            <person name="Komaki H."/>
            <person name="Tamura T."/>
        </authorList>
    </citation>
    <scope>NUCLEOTIDE SEQUENCE</scope>
    <source>
        <strain evidence="3">NBRC 110675</strain>
    </source>
</reference>
<dbReference type="InterPro" id="IPR005545">
    <property type="entry name" value="YCII"/>
</dbReference>
<dbReference type="PANTHER" id="PTHR35174:SF3">
    <property type="entry name" value="BLL7171 PROTEIN"/>
    <property type="match status" value="1"/>
</dbReference>
<comment type="similarity">
    <text evidence="1">Belongs to the YciI family.</text>
</comment>
<accession>A0A919Q155</accession>